<dbReference type="OrthoDB" id="167398at2759"/>
<keyword evidence="12" id="KW-1185">Reference proteome</keyword>
<reference evidence="11" key="1">
    <citation type="submission" date="2023-01" db="EMBL/GenBank/DDBJ databases">
        <authorList>
            <person name="Van Ghelder C."/>
            <person name="Rancurel C."/>
        </authorList>
    </citation>
    <scope>NUCLEOTIDE SEQUENCE</scope>
    <source>
        <strain evidence="11">CNCM I-4278</strain>
    </source>
</reference>
<dbReference type="GO" id="GO:0006826">
    <property type="term" value="P:iron ion transport"/>
    <property type="evidence" value="ECO:0007669"/>
    <property type="project" value="TreeGrafter"/>
</dbReference>
<comment type="subcellular location">
    <subcellularLocation>
        <location evidence="1">Membrane</location>
        <topology evidence="1">Multi-pass membrane protein</topology>
    </subcellularLocation>
</comment>
<dbReference type="EMBL" id="CAOQHR010000001">
    <property type="protein sequence ID" value="CAI6285844.1"/>
    <property type="molecule type" value="Genomic_DNA"/>
</dbReference>
<dbReference type="PROSITE" id="PS51384">
    <property type="entry name" value="FAD_FR"/>
    <property type="match status" value="1"/>
</dbReference>
<feature type="transmembrane region" description="Helical" evidence="9">
    <location>
        <begin position="36"/>
        <end position="56"/>
    </location>
</feature>
<dbReference type="CDD" id="cd06186">
    <property type="entry name" value="NOX_Duox_like_FAD_NADP"/>
    <property type="match status" value="1"/>
</dbReference>
<evidence type="ECO:0000256" key="6">
    <source>
        <dbReference type="ARBA" id="ARBA00023136"/>
    </source>
</evidence>
<dbReference type="InterPro" id="IPR017927">
    <property type="entry name" value="FAD-bd_FR_type"/>
</dbReference>
<feature type="transmembrane region" description="Helical" evidence="9">
    <location>
        <begin position="6"/>
        <end position="24"/>
    </location>
</feature>
<accession>A0A9W4U6I1</accession>
<evidence type="ECO:0000256" key="1">
    <source>
        <dbReference type="ARBA" id="ARBA00004141"/>
    </source>
</evidence>
<evidence type="ECO:0000256" key="4">
    <source>
        <dbReference type="ARBA" id="ARBA00022989"/>
    </source>
</evidence>
<dbReference type="GO" id="GO:0006879">
    <property type="term" value="P:intracellular iron ion homeostasis"/>
    <property type="evidence" value="ECO:0007669"/>
    <property type="project" value="TreeGrafter"/>
</dbReference>
<evidence type="ECO:0000256" key="2">
    <source>
        <dbReference type="ARBA" id="ARBA00022448"/>
    </source>
</evidence>
<proteinExistence type="predicted"/>
<evidence type="ECO:0000313" key="12">
    <source>
        <dbReference type="Proteomes" id="UP001152607"/>
    </source>
</evidence>
<evidence type="ECO:0000313" key="11">
    <source>
        <dbReference type="EMBL" id="CAI6285844.1"/>
    </source>
</evidence>
<protein>
    <recommendedName>
        <fullName evidence="10">FAD-binding FR-type domain-containing protein</fullName>
    </recommendedName>
</protein>
<dbReference type="Pfam" id="PF01794">
    <property type="entry name" value="Ferric_reduct"/>
    <property type="match status" value="1"/>
</dbReference>
<dbReference type="InterPro" id="IPR013112">
    <property type="entry name" value="FAD-bd_8"/>
</dbReference>
<dbReference type="Pfam" id="PF08022">
    <property type="entry name" value="FAD_binding_8"/>
    <property type="match status" value="1"/>
</dbReference>
<feature type="domain" description="FAD-binding FR-type" evidence="10">
    <location>
        <begin position="75"/>
        <end position="231"/>
    </location>
</feature>
<keyword evidence="5" id="KW-0406">Ion transport</keyword>
<evidence type="ECO:0000256" key="9">
    <source>
        <dbReference type="SAM" id="Phobius"/>
    </source>
</evidence>
<dbReference type="GO" id="GO:0015677">
    <property type="term" value="P:copper ion import"/>
    <property type="evidence" value="ECO:0007669"/>
    <property type="project" value="TreeGrafter"/>
</dbReference>
<dbReference type="Proteomes" id="UP001152607">
    <property type="component" value="Unassembled WGS sequence"/>
</dbReference>
<evidence type="ECO:0000256" key="5">
    <source>
        <dbReference type="ARBA" id="ARBA00023065"/>
    </source>
</evidence>
<keyword evidence="3 9" id="KW-0812">Transmembrane</keyword>
<feature type="transmembrane region" description="Helical" evidence="9">
    <location>
        <begin position="62"/>
        <end position="79"/>
    </location>
</feature>
<dbReference type="PANTHER" id="PTHR32361:SF9">
    <property type="entry name" value="FERRIC REDUCTASE TRANSMEMBRANE COMPONENT 3-RELATED"/>
    <property type="match status" value="1"/>
</dbReference>
<evidence type="ECO:0000256" key="8">
    <source>
        <dbReference type="SAM" id="MobiDB-lite"/>
    </source>
</evidence>
<dbReference type="InterPro" id="IPR051410">
    <property type="entry name" value="Ferric/Cupric_Reductase"/>
</dbReference>
<dbReference type="InterPro" id="IPR039261">
    <property type="entry name" value="FNR_nucleotide-bd"/>
</dbReference>
<evidence type="ECO:0000259" key="10">
    <source>
        <dbReference type="PROSITE" id="PS51384"/>
    </source>
</evidence>
<evidence type="ECO:0000256" key="3">
    <source>
        <dbReference type="ARBA" id="ARBA00022692"/>
    </source>
</evidence>
<keyword evidence="7" id="KW-0325">Glycoprotein</keyword>
<feature type="region of interest" description="Disordered" evidence="8">
    <location>
        <begin position="159"/>
        <end position="194"/>
    </location>
</feature>
<sequence length="351" mass="39015">MDASMVYWKWGIAATVVTVILAFFSGLPFRKSSYEVWLLVHILLSIVLILGCWYHAYTLYQFLGGVFYFLCAASAVWFLDRVGRIARLVGMGPRRAKVTGLGGDYVRIDIPAVRWGADPGKHVYIYFPTLRPMRFWENHPFSVLPTHLLGQKYLVGPTNSTGISQHDREEKQDRSRSVGPARQPPDGGMQQHPGAGLTLYVRKAGGMTNHLEANSSLLTFVEGPYMNNSSTAILRCDRVLLVCGGIGITGLLPFAHAHWNVKLAWGLKESAKCLYDDMEPSLHSLTDKDIRIGHRLDIDKLIADEAGSGWERVGVVVCGPAAMCDEVRATVIRAAKSSNTEFELEIEAYSW</sequence>
<dbReference type="PANTHER" id="PTHR32361">
    <property type="entry name" value="FERRIC/CUPRIC REDUCTASE TRANSMEMBRANE COMPONENT"/>
    <property type="match status" value="1"/>
</dbReference>
<keyword evidence="4 9" id="KW-1133">Transmembrane helix</keyword>
<name>A0A9W4U6I1_9PLEO</name>
<gene>
    <name evidence="11" type="ORF">PDIGIT_LOCUS2295</name>
</gene>
<evidence type="ECO:0000256" key="7">
    <source>
        <dbReference type="ARBA" id="ARBA00023180"/>
    </source>
</evidence>
<keyword evidence="6 9" id="KW-0472">Membrane</keyword>
<comment type="caution">
    <text evidence="11">The sequence shown here is derived from an EMBL/GenBank/DDBJ whole genome shotgun (WGS) entry which is preliminary data.</text>
</comment>
<dbReference type="AlphaFoldDB" id="A0A9W4U6I1"/>
<dbReference type="Gene3D" id="3.40.50.80">
    <property type="entry name" value="Nucleotide-binding domain of ferredoxin-NADP reductase (FNR) module"/>
    <property type="match status" value="2"/>
</dbReference>
<dbReference type="GO" id="GO:0005886">
    <property type="term" value="C:plasma membrane"/>
    <property type="evidence" value="ECO:0007669"/>
    <property type="project" value="TreeGrafter"/>
</dbReference>
<dbReference type="SUPFAM" id="SSF52343">
    <property type="entry name" value="Ferredoxin reductase-like, C-terminal NADP-linked domain"/>
    <property type="match status" value="1"/>
</dbReference>
<dbReference type="GO" id="GO:0000293">
    <property type="term" value="F:ferric-chelate reductase activity"/>
    <property type="evidence" value="ECO:0007669"/>
    <property type="project" value="TreeGrafter"/>
</dbReference>
<feature type="compositionally biased region" description="Basic and acidic residues" evidence="8">
    <location>
        <begin position="165"/>
        <end position="176"/>
    </location>
</feature>
<organism evidence="11 12">
    <name type="scientific">Periconia digitata</name>
    <dbReference type="NCBI Taxonomy" id="1303443"/>
    <lineage>
        <taxon>Eukaryota</taxon>
        <taxon>Fungi</taxon>
        <taxon>Dikarya</taxon>
        <taxon>Ascomycota</taxon>
        <taxon>Pezizomycotina</taxon>
        <taxon>Dothideomycetes</taxon>
        <taxon>Pleosporomycetidae</taxon>
        <taxon>Pleosporales</taxon>
        <taxon>Massarineae</taxon>
        <taxon>Periconiaceae</taxon>
        <taxon>Periconia</taxon>
    </lineage>
</organism>
<keyword evidence="2" id="KW-0813">Transport</keyword>
<dbReference type="InterPro" id="IPR013130">
    <property type="entry name" value="Fe3_Rdtase_TM_dom"/>
</dbReference>